<feature type="transmembrane region" description="Helical" evidence="6">
    <location>
        <begin position="329"/>
        <end position="347"/>
    </location>
</feature>
<dbReference type="AlphaFoldDB" id="A0A0F4Z1V7"/>
<keyword evidence="2 6" id="KW-0812">Transmembrane</keyword>
<dbReference type="InterPro" id="IPR001902">
    <property type="entry name" value="SLC26A/SulP_fam"/>
</dbReference>
<dbReference type="CDD" id="cd07042">
    <property type="entry name" value="STAS_SulP_like_sulfate_transporter"/>
    <property type="match status" value="1"/>
</dbReference>
<evidence type="ECO:0000259" key="7">
    <source>
        <dbReference type="PROSITE" id="PS50801"/>
    </source>
</evidence>
<dbReference type="PROSITE" id="PS50801">
    <property type="entry name" value="STAS"/>
    <property type="match status" value="1"/>
</dbReference>
<gene>
    <name evidence="8" type="ORF">T310_1620</name>
</gene>
<comment type="subcellular location">
    <subcellularLocation>
        <location evidence="1">Membrane</location>
        <topology evidence="1">Multi-pass membrane protein</topology>
    </subcellularLocation>
</comment>
<comment type="caution">
    <text evidence="8">The sequence shown here is derived from an EMBL/GenBank/DDBJ whole genome shotgun (WGS) entry which is preliminary data.</text>
</comment>
<feature type="transmembrane region" description="Helical" evidence="6">
    <location>
        <begin position="279"/>
        <end position="298"/>
    </location>
</feature>
<feature type="domain" description="STAS" evidence="7">
    <location>
        <begin position="617"/>
        <end position="749"/>
    </location>
</feature>
<feature type="region of interest" description="Disordered" evidence="5">
    <location>
        <begin position="1"/>
        <end position="62"/>
    </location>
</feature>
<organism evidence="8 9">
    <name type="scientific">Rasamsonia emersonii (strain ATCC 16479 / CBS 393.64 / IMI 116815)</name>
    <dbReference type="NCBI Taxonomy" id="1408163"/>
    <lineage>
        <taxon>Eukaryota</taxon>
        <taxon>Fungi</taxon>
        <taxon>Dikarya</taxon>
        <taxon>Ascomycota</taxon>
        <taxon>Pezizomycotina</taxon>
        <taxon>Eurotiomycetes</taxon>
        <taxon>Eurotiomycetidae</taxon>
        <taxon>Eurotiales</taxon>
        <taxon>Trichocomaceae</taxon>
        <taxon>Rasamsonia</taxon>
    </lineage>
</organism>
<dbReference type="GO" id="GO:0016020">
    <property type="term" value="C:membrane"/>
    <property type="evidence" value="ECO:0007669"/>
    <property type="project" value="UniProtKB-SubCell"/>
</dbReference>
<reference evidence="8 9" key="1">
    <citation type="submission" date="2015-04" db="EMBL/GenBank/DDBJ databases">
        <authorList>
            <person name="Heijne W.H."/>
            <person name="Fedorova N.D."/>
            <person name="Nierman W.C."/>
            <person name="Vollebregt A.W."/>
            <person name="Zhao Z."/>
            <person name="Wu L."/>
            <person name="Kumar M."/>
            <person name="Stam H."/>
            <person name="van den Berg M.A."/>
            <person name="Pel H.J."/>
        </authorList>
    </citation>
    <scope>NUCLEOTIDE SEQUENCE [LARGE SCALE GENOMIC DNA]</scope>
    <source>
        <strain evidence="8 9">CBS 393.64</strain>
    </source>
</reference>
<evidence type="ECO:0000256" key="4">
    <source>
        <dbReference type="ARBA" id="ARBA00023136"/>
    </source>
</evidence>
<dbReference type="GeneID" id="25313971"/>
<dbReference type="STRING" id="1408163.A0A0F4Z1V7"/>
<sequence length="756" mass="82721">MSSSNPGNSPRPDERRSLRDRIADILRPTSPLSWTPVSNNTGQAGRSSYFGHAQEPDDRSRLLEDYDRRDSVCGLRECNHGTFSPRAEQHDSDSSHGTGFPWGFRTPRGIASGVHTPTTDGVSVTKRLALEHGVKHHRTMYLSYYVPFVNWITQYRWSFVRGDLIAAVTVASIYIPTALSLSANLAHAPPINGLYSFIINPLIYAILGSSQQLIVGPEAAGSLLVGSVVKSSVERGHAEEDDDVAHARVVGIVTGLSGAMILIAGLTRLGFLDNVLSRPFLRGFITAIGVVICVDQLIPEMGLAEKAKDVSHSSTAEKLVFLVKNGKDAHGLTTAVAFGSFAIIMLFRTLKKTLQKRYPQVAYFPDRLLVVVLSAILTWKMGWDKQGLEILGSVKPGKGDGNGLLAFRWPFVLSHMKHVRNAMGTSFVIAILGFFESSVAAKGLGDGARDGIKAAPVSANREMVALGVANVAGGCFMALPAFGGYARSKVNSSTGGRTQMSSIFLSIITFIVVVFLLPYLYYLPKAVLCAMISVVAYSLIEECPHDVRFFIRVRGWSELTLMTLIFLATIFYSLTLGIALGCGLSVLRVIRHATQPRIQILGKVSGTSNQFENAELHPEKVEFIEGCLIVKIPEPLTFANTGDLKNRLRRLEFYGTPRAHPALPRVRPEERDKNVIFDVHGVTSIDASGTQVLLEIVQAYVNRGVRVFFCRLPSLDSDVFQKFERSGIVECCGGMRHFVPSVDEALRLTELEDIEA</sequence>
<feature type="transmembrane region" description="Helical" evidence="6">
    <location>
        <begin position="464"/>
        <end position="486"/>
    </location>
</feature>
<dbReference type="Pfam" id="PF00916">
    <property type="entry name" value="Sulfate_transp"/>
    <property type="match status" value="1"/>
</dbReference>
<dbReference type="Gene3D" id="3.30.750.24">
    <property type="entry name" value="STAS domain"/>
    <property type="match status" value="1"/>
</dbReference>
<feature type="transmembrane region" description="Helical" evidence="6">
    <location>
        <begin position="245"/>
        <end position="267"/>
    </location>
</feature>
<dbReference type="GO" id="GO:0055085">
    <property type="term" value="P:transmembrane transport"/>
    <property type="evidence" value="ECO:0007669"/>
    <property type="project" value="InterPro"/>
</dbReference>
<evidence type="ECO:0000313" key="8">
    <source>
        <dbReference type="EMBL" id="KKA24335.1"/>
    </source>
</evidence>
<accession>A0A0F4Z1V7</accession>
<evidence type="ECO:0000256" key="1">
    <source>
        <dbReference type="ARBA" id="ARBA00004141"/>
    </source>
</evidence>
<feature type="compositionally biased region" description="Basic and acidic residues" evidence="5">
    <location>
        <begin position="11"/>
        <end position="24"/>
    </location>
</feature>
<dbReference type="InterPro" id="IPR036513">
    <property type="entry name" value="STAS_dom_sf"/>
</dbReference>
<keyword evidence="4 6" id="KW-0472">Membrane</keyword>
<evidence type="ECO:0000256" key="5">
    <source>
        <dbReference type="SAM" id="MobiDB-lite"/>
    </source>
</evidence>
<dbReference type="FunFam" id="3.30.750.24:FF:000036">
    <property type="entry name" value="Putative sulfate transporter YPR003C"/>
    <property type="match status" value="1"/>
</dbReference>
<evidence type="ECO:0000256" key="6">
    <source>
        <dbReference type="SAM" id="Phobius"/>
    </source>
</evidence>
<dbReference type="Proteomes" id="UP000053958">
    <property type="component" value="Unassembled WGS sequence"/>
</dbReference>
<dbReference type="InterPro" id="IPR011547">
    <property type="entry name" value="SLC26A/SulP_dom"/>
</dbReference>
<protein>
    <submittedName>
        <fullName evidence="8">Sulfate transporter</fullName>
    </submittedName>
</protein>
<dbReference type="SUPFAM" id="SSF52091">
    <property type="entry name" value="SpoIIaa-like"/>
    <property type="match status" value="1"/>
</dbReference>
<feature type="transmembrane region" description="Helical" evidence="6">
    <location>
        <begin position="561"/>
        <end position="587"/>
    </location>
</feature>
<dbReference type="RefSeq" id="XP_013330947.1">
    <property type="nucleotide sequence ID" value="XM_013475493.1"/>
</dbReference>
<dbReference type="PANTHER" id="PTHR11814">
    <property type="entry name" value="SULFATE TRANSPORTER"/>
    <property type="match status" value="1"/>
</dbReference>
<evidence type="ECO:0000313" key="9">
    <source>
        <dbReference type="Proteomes" id="UP000053958"/>
    </source>
</evidence>
<name>A0A0F4Z1V7_RASE3</name>
<feature type="transmembrane region" description="Helical" evidence="6">
    <location>
        <begin position="164"/>
        <end position="186"/>
    </location>
</feature>
<dbReference type="Pfam" id="PF01740">
    <property type="entry name" value="STAS"/>
    <property type="match status" value="1"/>
</dbReference>
<dbReference type="InterPro" id="IPR002645">
    <property type="entry name" value="STAS_dom"/>
</dbReference>
<dbReference type="EMBL" id="LASV01000065">
    <property type="protein sequence ID" value="KKA24335.1"/>
    <property type="molecule type" value="Genomic_DNA"/>
</dbReference>
<evidence type="ECO:0000256" key="3">
    <source>
        <dbReference type="ARBA" id="ARBA00022989"/>
    </source>
</evidence>
<keyword evidence="3 6" id="KW-1133">Transmembrane helix</keyword>
<feature type="compositionally biased region" description="Polar residues" evidence="5">
    <location>
        <begin position="30"/>
        <end position="46"/>
    </location>
</feature>
<feature type="transmembrane region" description="Helical" evidence="6">
    <location>
        <begin position="498"/>
        <end position="516"/>
    </location>
</feature>
<proteinExistence type="predicted"/>
<feature type="transmembrane region" description="Helical" evidence="6">
    <location>
        <begin position="422"/>
        <end position="444"/>
    </location>
</feature>
<keyword evidence="9" id="KW-1185">Reference proteome</keyword>
<dbReference type="OrthoDB" id="427213at2759"/>
<evidence type="ECO:0000256" key="2">
    <source>
        <dbReference type="ARBA" id="ARBA00022692"/>
    </source>
</evidence>